<feature type="chain" id="PRO_5036906478" evidence="2">
    <location>
        <begin position="19"/>
        <end position="244"/>
    </location>
</feature>
<gene>
    <name evidence="3" type="ORF">IPN91_06965</name>
</gene>
<reference evidence="3 4" key="1">
    <citation type="submission" date="2020-10" db="EMBL/GenBank/DDBJ databases">
        <title>Connecting structure to function with the recovery of over 1000 high-quality activated sludge metagenome-assembled genomes encoding full-length rRNA genes using long-read sequencing.</title>
        <authorList>
            <person name="Singleton C.M."/>
            <person name="Petriglieri F."/>
            <person name="Kristensen J.M."/>
            <person name="Kirkegaard R.H."/>
            <person name="Michaelsen T.Y."/>
            <person name="Andersen M.H."/>
            <person name="Karst S.M."/>
            <person name="Dueholm M.S."/>
            <person name="Nielsen P.H."/>
            <person name="Albertsen M."/>
        </authorList>
    </citation>
    <scope>NUCLEOTIDE SEQUENCE [LARGE SCALE GENOMIC DNA]</scope>
    <source>
        <strain evidence="3">OdNE_18-Q3-R46-58_MAXAC.008</strain>
    </source>
</reference>
<keyword evidence="2" id="KW-0732">Signal</keyword>
<evidence type="ECO:0000256" key="1">
    <source>
        <dbReference type="SAM" id="MobiDB-lite"/>
    </source>
</evidence>
<evidence type="ECO:0000313" key="3">
    <source>
        <dbReference type="EMBL" id="MBK8572382.1"/>
    </source>
</evidence>
<feature type="signal peptide" evidence="2">
    <location>
        <begin position="1"/>
        <end position="18"/>
    </location>
</feature>
<accession>A0A936F1F5</accession>
<dbReference type="Proteomes" id="UP000709959">
    <property type="component" value="Unassembled WGS sequence"/>
</dbReference>
<proteinExistence type="predicted"/>
<evidence type="ECO:0000313" key="4">
    <source>
        <dbReference type="Proteomes" id="UP000709959"/>
    </source>
</evidence>
<protein>
    <submittedName>
        <fullName evidence="3">Uncharacterized protein</fullName>
    </submittedName>
</protein>
<organism evidence="3 4">
    <name type="scientific">Candidatus Geothrix odensensis</name>
    <dbReference type="NCBI Taxonomy" id="2954440"/>
    <lineage>
        <taxon>Bacteria</taxon>
        <taxon>Pseudomonadati</taxon>
        <taxon>Acidobacteriota</taxon>
        <taxon>Holophagae</taxon>
        <taxon>Holophagales</taxon>
        <taxon>Holophagaceae</taxon>
        <taxon>Geothrix</taxon>
    </lineage>
</organism>
<comment type="caution">
    <text evidence="3">The sequence shown here is derived from an EMBL/GenBank/DDBJ whole genome shotgun (WGS) entry which is preliminary data.</text>
</comment>
<feature type="region of interest" description="Disordered" evidence="1">
    <location>
        <begin position="222"/>
        <end position="244"/>
    </location>
</feature>
<dbReference type="EMBL" id="JADKCH010000004">
    <property type="protein sequence ID" value="MBK8572382.1"/>
    <property type="molecule type" value="Genomic_DNA"/>
</dbReference>
<sequence length="244" mass="26741">MRLSILMLSLALPLGANGLDDLRSSLQKLQGSEPVKATLDHSFWRQTMDDKKPLVSQGKVTAQLEDGPQGLKVAWGRGTLQQAAKELAAQEREPDRPAPTRIALRNVDPLEVGESLSHAEALLRDLAQAQVQEERADTWQGRPAKLLVLKLTPKIPESQRKYLKELKVDAKVWIGADGVPLAFASSVSFKGSRMFISFEGGNTQELHFSRVGNRLVTTRATSEDRSSGFGASTQTKKTTTLTVL</sequence>
<name>A0A936F1F5_9BACT</name>
<dbReference type="AlphaFoldDB" id="A0A936F1F5"/>
<feature type="compositionally biased region" description="Low complexity" evidence="1">
    <location>
        <begin position="233"/>
        <end position="244"/>
    </location>
</feature>
<evidence type="ECO:0000256" key="2">
    <source>
        <dbReference type="SAM" id="SignalP"/>
    </source>
</evidence>